<evidence type="ECO:0000259" key="9">
    <source>
        <dbReference type="Pfam" id="PF02602"/>
    </source>
</evidence>
<dbReference type="Proteomes" id="UP001239462">
    <property type="component" value="Unassembled WGS sequence"/>
</dbReference>
<dbReference type="InterPro" id="IPR003043">
    <property type="entry name" value="Uropor_MeTrfase_CS"/>
</dbReference>
<keyword evidence="4 10" id="KW-0808">Transferase</keyword>
<dbReference type="InterPro" id="IPR006366">
    <property type="entry name" value="CobA/CysG_C"/>
</dbReference>
<protein>
    <recommendedName>
        <fullName evidence="2">uroporphyrinogen-III C-methyltransferase</fullName>
        <ecNumber evidence="2">2.1.1.107</ecNumber>
    </recommendedName>
</protein>
<dbReference type="InterPro" id="IPR003754">
    <property type="entry name" value="4pyrrol_synth_uPrphyn_synth"/>
</dbReference>
<keyword evidence="6" id="KW-0627">Porphyrin biosynthesis</keyword>
<dbReference type="PROSITE" id="PS00839">
    <property type="entry name" value="SUMT_1"/>
    <property type="match status" value="1"/>
</dbReference>
<dbReference type="PANTHER" id="PTHR45790:SF3">
    <property type="entry name" value="S-ADENOSYL-L-METHIONINE-DEPENDENT UROPORPHYRINOGEN III METHYLTRANSFERASE, CHLOROPLASTIC"/>
    <property type="match status" value="1"/>
</dbReference>
<feature type="domain" description="Tetrapyrrole biosynthesis uroporphyrinogen III synthase" evidence="9">
    <location>
        <begin position="268"/>
        <end position="494"/>
    </location>
</feature>
<keyword evidence="11" id="KW-1185">Reference proteome</keyword>
<dbReference type="Gene3D" id="3.40.50.10090">
    <property type="match status" value="2"/>
</dbReference>
<dbReference type="GO" id="GO:0004851">
    <property type="term" value="F:uroporphyrin-III C-methyltransferase activity"/>
    <property type="evidence" value="ECO:0007669"/>
    <property type="project" value="UniProtKB-EC"/>
</dbReference>
<comment type="pathway">
    <text evidence="7">Porphyrin-containing compound metabolism; siroheme biosynthesis; precorrin-2 from uroporphyrinogen III: step 1/1.</text>
</comment>
<dbReference type="InterPro" id="IPR014777">
    <property type="entry name" value="4pyrrole_Mease_sub1"/>
</dbReference>
<dbReference type="EC" id="2.1.1.107" evidence="2"/>
<dbReference type="Pfam" id="PF00590">
    <property type="entry name" value="TP_methylase"/>
    <property type="match status" value="1"/>
</dbReference>
<reference evidence="10 11" key="1">
    <citation type="submission" date="2023-06" db="EMBL/GenBank/DDBJ databases">
        <title>Roseiconus lacunae JC819 isolated from Gulf of Mannar region, Tamil Nadu.</title>
        <authorList>
            <person name="Pk S."/>
            <person name="Ch S."/>
            <person name="Ch V.R."/>
        </authorList>
    </citation>
    <scope>NUCLEOTIDE SEQUENCE [LARGE SCALE GENOMIC DNA]</scope>
    <source>
        <strain evidence="10 11">JC819</strain>
    </source>
</reference>
<dbReference type="SUPFAM" id="SSF69618">
    <property type="entry name" value="HemD-like"/>
    <property type="match status" value="1"/>
</dbReference>
<evidence type="ECO:0000256" key="3">
    <source>
        <dbReference type="ARBA" id="ARBA00022603"/>
    </source>
</evidence>
<evidence type="ECO:0000256" key="1">
    <source>
        <dbReference type="ARBA" id="ARBA00005879"/>
    </source>
</evidence>
<evidence type="ECO:0000256" key="5">
    <source>
        <dbReference type="ARBA" id="ARBA00022691"/>
    </source>
</evidence>
<dbReference type="InterPro" id="IPR050161">
    <property type="entry name" value="Siro_Cobalamin_biosynth"/>
</dbReference>
<evidence type="ECO:0000313" key="11">
    <source>
        <dbReference type="Proteomes" id="UP001239462"/>
    </source>
</evidence>
<comment type="caution">
    <text evidence="10">The sequence shown here is derived from an EMBL/GenBank/DDBJ whole genome shotgun (WGS) entry which is preliminary data.</text>
</comment>
<sequence length="501" mass="54308">MKPYVYLIGSGPGDPELLTLRGAAALAESDVVLYDGLSNPRLLDHAPQAEHICVGKHGHSRIWKQDEIIAEMLRHAREGKTVARLKGGDPAVFARTAEEVDALLEASVTFEIIPGITAALAAGSYAGIPITHRKFASAVALVTGHEEPGKAESAIDWNALAKFPGTLVIYMGVTTASVWTEALISGGMDPSTPVALIRRCSLPDQRAIHCRLSEVTERLTPAHRFRPPVIAIIGKVAELAEPIEKLRDQLPLAGQTIAVTRPRDQAESMAADIRARGGYPIIAPAIAVEPIDDFGEIDAVIDNLDQTHWLVFCSRNGIAPFFQRLRQRNIDVRRLAHCSIAAVGERTAEALQYFGVFCDLVPDDFSSAGLADAFAEKLDHPADTHVVIFRANRGSDELPSRLKSAGVKVDEVVTYLNTDSDHPDPQMQSLLEEGKLDWITVTSSATARNLHRLYGTSLNRSRLAALSPKTAAVLTDLGLTVDVTADPYTIDSLLNALERKR</sequence>
<dbReference type="NCBIfam" id="TIGR01469">
    <property type="entry name" value="cobA_cysG_Cterm"/>
    <property type="match status" value="1"/>
</dbReference>
<dbReference type="EMBL" id="JASZZN010000001">
    <property type="protein sequence ID" value="MDM4013854.1"/>
    <property type="molecule type" value="Genomic_DNA"/>
</dbReference>
<evidence type="ECO:0000256" key="4">
    <source>
        <dbReference type="ARBA" id="ARBA00022679"/>
    </source>
</evidence>
<evidence type="ECO:0000256" key="7">
    <source>
        <dbReference type="ARBA" id="ARBA00025705"/>
    </source>
</evidence>
<dbReference type="CDD" id="cd06578">
    <property type="entry name" value="HemD"/>
    <property type="match status" value="1"/>
</dbReference>
<comment type="similarity">
    <text evidence="1">Belongs to the precorrin methyltransferase family.</text>
</comment>
<name>A0ABT7PBI4_9BACT</name>
<dbReference type="InterPro" id="IPR035996">
    <property type="entry name" value="4pyrrol_Methylase_sf"/>
</dbReference>
<gene>
    <name evidence="10" type="primary">cobA</name>
    <name evidence="10" type="ORF">QTN89_00325</name>
</gene>
<dbReference type="NCBIfam" id="NF004790">
    <property type="entry name" value="PRK06136.1"/>
    <property type="match status" value="1"/>
</dbReference>
<dbReference type="InterPro" id="IPR000878">
    <property type="entry name" value="4pyrrol_Mease"/>
</dbReference>
<dbReference type="Gene3D" id="3.30.950.10">
    <property type="entry name" value="Methyltransferase, Cobalt-precorrin-4 Transmethylase, Domain 2"/>
    <property type="match status" value="1"/>
</dbReference>
<dbReference type="PANTHER" id="PTHR45790">
    <property type="entry name" value="SIROHEME SYNTHASE-RELATED"/>
    <property type="match status" value="1"/>
</dbReference>
<dbReference type="Gene3D" id="3.40.1010.10">
    <property type="entry name" value="Cobalt-precorrin-4 Transmethylase, Domain 1"/>
    <property type="match status" value="1"/>
</dbReference>
<dbReference type="InterPro" id="IPR014776">
    <property type="entry name" value="4pyrrole_Mease_sub2"/>
</dbReference>
<dbReference type="InterPro" id="IPR036108">
    <property type="entry name" value="4pyrrol_syn_uPrphyn_synt_sf"/>
</dbReference>
<dbReference type="GO" id="GO:0032259">
    <property type="term" value="P:methylation"/>
    <property type="evidence" value="ECO:0007669"/>
    <property type="project" value="UniProtKB-KW"/>
</dbReference>
<dbReference type="CDD" id="cd11642">
    <property type="entry name" value="SUMT"/>
    <property type="match status" value="1"/>
</dbReference>
<organism evidence="10 11">
    <name type="scientific">Roseiconus lacunae</name>
    <dbReference type="NCBI Taxonomy" id="2605694"/>
    <lineage>
        <taxon>Bacteria</taxon>
        <taxon>Pseudomonadati</taxon>
        <taxon>Planctomycetota</taxon>
        <taxon>Planctomycetia</taxon>
        <taxon>Pirellulales</taxon>
        <taxon>Pirellulaceae</taxon>
        <taxon>Roseiconus</taxon>
    </lineage>
</organism>
<accession>A0ABT7PBI4</accession>
<dbReference type="Pfam" id="PF02602">
    <property type="entry name" value="HEM4"/>
    <property type="match status" value="1"/>
</dbReference>
<dbReference type="RefSeq" id="WP_289161556.1">
    <property type="nucleotide sequence ID" value="NZ_JASZZN010000001.1"/>
</dbReference>
<evidence type="ECO:0000256" key="2">
    <source>
        <dbReference type="ARBA" id="ARBA00012162"/>
    </source>
</evidence>
<dbReference type="SUPFAM" id="SSF53790">
    <property type="entry name" value="Tetrapyrrole methylase"/>
    <property type="match status" value="1"/>
</dbReference>
<feature type="domain" description="Tetrapyrrole methylase" evidence="8">
    <location>
        <begin position="5"/>
        <end position="215"/>
    </location>
</feature>
<keyword evidence="5" id="KW-0949">S-adenosyl-L-methionine</keyword>
<proteinExistence type="inferred from homology"/>
<evidence type="ECO:0000313" key="10">
    <source>
        <dbReference type="EMBL" id="MDM4013854.1"/>
    </source>
</evidence>
<evidence type="ECO:0000259" key="8">
    <source>
        <dbReference type="Pfam" id="PF00590"/>
    </source>
</evidence>
<evidence type="ECO:0000256" key="6">
    <source>
        <dbReference type="ARBA" id="ARBA00023244"/>
    </source>
</evidence>
<keyword evidence="3 10" id="KW-0489">Methyltransferase</keyword>